<organism evidence="1 2">
    <name type="scientific">Methanoculleus sediminis</name>
    <dbReference type="NCBI Taxonomy" id="1550566"/>
    <lineage>
        <taxon>Archaea</taxon>
        <taxon>Methanobacteriati</taxon>
        <taxon>Methanobacteriota</taxon>
        <taxon>Stenosarchaea group</taxon>
        <taxon>Methanomicrobia</taxon>
        <taxon>Methanomicrobiales</taxon>
        <taxon>Methanomicrobiaceae</taxon>
        <taxon>Methanoculleus</taxon>
    </lineage>
</organism>
<comment type="caution">
    <text evidence="1">The sequence shown here is derived from an EMBL/GenBank/DDBJ whole genome shotgun (WGS) entry which is preliminary data.</text>
</comment>
<accession>A0A0H1R185</accession>
<evidence type="ECO:0000313" key="2">
    <source>
        <dbReference type="Proteomes" id="UP000035301"/>
    </source>
</evidence>
<dbReference type="OrthoDB" id="104640at2157"/>
<dbReference type="InterPro" id="IPR012675">
    <property type="entry name" value="Beta-grasp_dom_sf"/>
</dbReference>
<name>A0A0H1R185_9EURY</name>
<dbReference type="PATRIC" id="fig|1550566.3.peg.86"/>
<evidence type="ECO:0000313" key="1">
    <source>
        <dbReference type="EMBL" id="KLK88960.1"/>
    </source>
</evidence>
<gene>
    <name evidence="1" type="ORF">SZ63_00375</name>
</gene>
<dbReference type="AlphaFoldDB" id="A0A0H1R185"/>
<proteinExistence type="predicted"/>
<keyword evidence="2" id="KW-1185">Reference proteome</keyword>
<dbReference type="Proteomes" id="UP000035301">
    <property type="component" value="Unassembled WGS sequence"/>
</dbReference>
<dbReference type="EMBL" id="JXOJ01000001">
    <property type="protein sequence ID" value="KLK88960.1"/>
    <property type="molecule type" value="Genomic_DNA"/>
</dbReference>
<sequence>MLCRFTLIPDGGVLVYRGQPGDTYETALLSFGLNPDTALIFCRGRSVPQDEEITEEEAGIFPASSRG</sequence>
<protein>
    <submittedName>
        <fullName evidence="1">Thiamine S protein</fullName>
    </submittedName>
</protein>
<reference evidence="1 2" key="1">
    <citation type="journal article" date="2015" name="Int. J. Syst. Evol. Microbiol.">
        <title>Methanoculleus sediminis sp. nov., a methanogen from sediments near a submarine mud volcano.</title>
        <authorList>
            <person name="Chen S.C."/>
            <person name="Chen M.F."/>
            <person name="Lai M.C."/>
            <person name="Weng C.Y."/>
            <person name="Wu S.Y."/>
            <person name="Lin S."/>
            <person name="Yang T.F."/>
            <person name="Chen P.C."/>
        </authorList>
    </citation>
    <scope>NUCLEOTIDE SEQUENCE [LARGE SCALE GENOMIC DNA]</scope>
    <source>
        <strain evidence="1 2">S3Fa</strain>
    </source>
</reference>
<dbReference type="STRING" id="1550566.SZ63_00375"/>
<dbReference type="Gene3D" id="3.10.20.30">
    <property type="match status" value="1"/>
</dbReference>
<dbReference type="RefSeq" id="WP_048179397.1">
    <property type="nucleotide sequence ID" value="NZ_JXOJ01000001.1"/>
</dbReference>